<evidence type="ECO:0000313" key="3">
    <source>
        <dbReference type="EMBL" id="RAK52764.1"/>
    </source>
</evidence>
<dbReference type="EMBL" id="QFYR01000002">
    <property type="protein sequence ID" value="RAK52764.1"/>
    <property type="molecule type" value="Genomic_DNA"/>
</dbReference>
<dbReference type="RefSeq" id="WP_111515049.1">
    <property type="nucleotide sequence ID" value="NZ_QFYR01000002.1"/>
</dbReference>
<keyword evidence="2" id="KW-1133">Transmembrane helix</keyword>
<accession>A0A328AHC6</accession>
<evidence type="ECO:0000256" key="2">
    <source>
        <dbReference type="SAM" id="Phobius"/>
    </source>
</evidence>
<name>A0A328AHC6_9CAUL</name>
<keyword evidence="4" id="KW-1185">Reference proteome</keyword>
<sequence length="172" mass="18465">MDALVSQLERLWPFLIVAAPGLFAIWRQMQTSRAADRRDRIDLVRIAQEAAGGRAAKEWPPRRPVPVPFYRAPPLSPGGPSKAVVKAPSGRQRAGAGSSSSLLRRRGRPAMDQACERPRQMAPVALPTVRWPGDGASVVGPLRAAGEASKLSIGRNGDLDGAWRMSLLLAGC</sequence>
<keyword evidence="2" id="KW-0812">Transmembrane</keyword>
<evidence type="ECO:0000313" key="4">
    <source>
        <dbReference type="Proteomes" id="UP000249725"/>
    </source>
</evidence>
<gene>
    <name evidence="3" type="ORF">DJ018_11285</name>
</gene>
<keyword evidence="2" id="KW-0472">Membrane</keyword>
<comment type="caution">
    <text evidence="3">The sequence shown here is derived from an EMBL/GenBank/DDBJ whole genome shotgun (WGS) entry which is preliminary data.</text>
</comment>
<evidence type="ECO:0000256" key="1">
    <source>
        <dbReference type="SAM" id="MobiDB-lite"/>
    </source>
</evidence>
<reference evidence="4" key="1">
    <citation type="submission" date="2018-05" db="EMBL/GenBank/DDBJ databases">
        <authorList>
            <person name="Li X."/>
        </authorList>
    </citation>
    <scope>NUCLEOTIDE SEQUENCE [LARGE SCALE GENOMIC DNA]</scope>
    <source>
        <strain evidence="4">YIM 73061</strain>
    </source>
</reference>
<protein>
    <submittedName>
        <fullName evidence="3">Uncharacterized protein</fullName>
    </submittedName>
</protein>
<proteinExistence type="predicted"/>
<organism evidence="3 4">
    <name type="scientific">Phenylobacterium deserti</name>
    <dbReference type="NCBI Taxonomy" id="1914756"/>
    <lineage>
        <taxon>Bacteria</taxon>
        <taxon>Pseudomonadati</taxon>
        <taxon>Pseudomonadota</taxon>
        <taxon>Alphaproteobacteria</taxon>
        <taxon>Caulobacterales</taxon>
        <taxon>Caulobacteraceae</taxon>
        <taxon>Phenylobacterium</taxon>
    </lineage>
</organism>
<feature type="transmembrane region" description="Helical" evidence="2">
    <location>
        <begin position="12"/>
        <end position="29"/>
    </location>
</feature>
<feature type="region of interest" description="Disordered" evidence="1">
    <location>
        <begin position="70"/>
        <end position="107"/>
    </location>
</feature>
<dbReference type="AlphaFoldDB" id="A0A328AHC6"/>
<feature type="compositionally biased region" description="Low complexity" evidence="1">
    <location>
        <begin position="87"/>
        <end position="102"/>
    </location>
</feature>
<dbReference type="Proteomes" id="UP000249725">
    <property type="component" value="Unassembled WGS sequence"/>
</dbReference>